<protein>
    <submittedName>
        <fullName evidence="2">Uncharacterized protein</fullName>
    </submittedName>
</protein>
<feature type="transmembrane region" description="Helical" evidence="1">
    <location>
        <begin position="56"/>
        <end position="81"/>
    </location>
</feature>
<dbReference type="EMBL" id="FLUQ01000007">
    <property type="protein sequence ID" value="SBW10964.1"/>
    <property type="molecule type" value="Genomic_DNA"/>
</dbReference>
<dbReference type="AlphaFoldDB" id="A0A212KGV0"/>
<gene>
    <name evidence="2" type="ORF">KL86DPRO_70110</name>
</gene>
<keyword evidence="1" id="KW-0812">Transmembrane</keyword>
<sequence>MFLLRLLRRFLRWLKEMRYEEKIALLRIAVIFTGCSYLICLLYASVPANEWLWGRAVTIFFQCLIAVSIPAALAIWLGNVLPSIWFLKTLKKGVAASPLLSQLEFHNAESVLHFARLHKLSLFSVSEEIRTKTAENVECRLEPLFLAPGYPPGLREKYYQKNLLWFNEEQIKTAREKIAEGAIAMAPEHIRSIADKKKDKIIEEKDNVIENVASKGGIPAKKAEQGKPWRRPLQGFGTNSIVLHC</sequence>
<name>A0A212KGV0_9DELT</name>
<keyword evidence="1" id="KW-1133">Transmembrane helix</keyword>
<proteinExistence type="predicted"/>
<keyword evidence="1" id="KW-0472">Membrane</keyword>
<evidence type="ECO:0000313" key="2">
    <source>
        <dbReference type="EMBL" id="SBW10964.1"/>
    </source>
</evidence>
<organism evidence="2">
    <name type="scientific">uncultured delta proteobacterium</name>
    <dbReference type="NCBI Taxonomy" id="34034"/>
    <lineage>
        <taxon>Bacteria</taxon>
        <taxon>Deltaproteobacteria</taxon>
        <taxon>environmental samples</taxon>
    </lineage>
</organism>
<feature type="transmembrane region" description="Helical" evidence="1">
    <location>
        <begin position="24"/>
        <end position="44"/>
    </location>
</feature>
<evidence type="ECO:0000256" key="1">
    <source>
        <dbReference type="SAM" id="Phobius"/>
    </source>
</evidence>
<reference evidence="2" key="1">
    <citation type="submission" date="2016-04" db="EMBL/GenBank/DDBJ databases">
        <authorList>
            <person name="Evans L.H."/>
            <person name="Alamgir A."/>
            <person name="Owens N."/>
            <person name="Weber N.D."/>
            <person name="Virtaneva K."/>
            <person name="Barbian K."/>
            <person name="Babar A."/>
            <person name="Rosenke K."/>
        </authorList>
    </citation>
    <scope>NUCLEOTIDE SEQUENCE</scope>
    <source>
        <strain evidence="2">86</strain>
    </source>
</reference>
<accession>A0A212KGV0</accession>